<dbReference type="AlphaFoldDB" id="X1N9Z0"/>
<protein>
    <submittedName>
        <fullName evidence="1">Uncharacterized protein</fullName>
    </submittedName>
</protein>
<gene>
    <name evidence="1" type="ORF">S06H3_24705</name>
</gene>
<reference evidence="1" key="1">
    <citation type="journal article" date="2014" name="Front. Microbiol.">
        <title>High frequency of phylogenetically diverse reductive dehalogenase-homologous genes in deep subseafloor sedimentary metagenomes.</title>
        <authorList>
            <person name="Kawai M."/>
            <person name="Futagami T."/>
            <person name="Toyoda A."/>
            <person name="Takaki Y."/>
            <person name="Nishi S."/>
            <person name="Hori S."/>
            <person name="Arai W."/>
            <person name="Tsubouchi T."/>
            <person name="Morono Y."/>
            <person name="Uchiyama I."/>
            <person name="Ito T."/>
            <person name="Fujiyama A."/>
            <person name="Inagaki F."/>
            <person name="Takami H."/>
        </authorList>
    </citation>
    <scope>NUCLEOTIDE SEQUENCE</scope>
    <source>
        <strain evidence="1">Expedition CK06-06</strain>
    </source>
</reference>
<accession>X1N9Z0</accession>
<sequence length="66" mass="6803">ANILAGQTFNDCNGTAEVKAVGDQPLYIATGGAHIVHFNVADDWAVSGDAACTLAGTIILEWSLLT</sequence>
<proteinExistence type="predicted"/>
<name>X1N9Z0_9ZZZZ</name>
<dbReference type="EMBL" id="BARV01013865">
    <property type="protein sequence ID" value="GAI26996.1"/>
    <property type="molecule type" value="Genomic_DNA"/>
</dbReference>
<evidence type="ECO:0000313" key="1">
    <source>
        <dbReference type="EMBL" id="GAI26996.1"/>
    </source>
</evidence>
<feature type="non-terminal residue" evidence="1">
    <location>
        <position position="1"/>
    </location>
</feature>
<comment type="caution">
    <text evidence="1">The sequence shown here is derived from an EMBL/GenBank/DDBJ whole genome shotgun (WGS) entry which is preliminary data.</text>
</comment>
<organism evidence="1">
    <name type="scientific">marine sediment metagenome</name>
    <dbReference type="NCBI Taxonomy" id="412755"/>
    <lineage>
        <taxon>unclassified sequences</taxon>
        <taxon>metagenomes</taxon>
        <taxon>ecological metagenomes</taxon>
    </lineage>
</organism>